<sequence>MEIDLPTCSLQTVLPLFPHYTELGNFIKIILTLSHGNVALERGFSINKEVLIENMKEESITARKLVYDSVMNAGGVEKLQISKSLIHYAKNVRERYKEAQKSLQCEEEFSQNEAR</sequence>
<dbReference type="EMBL" id="JARBHB010000005">
    <property type="protein sequence ID" value="KAJ8884219.1"/>
    <property type="molecule type" value="Genomic_DNA"/>
</dbReference>
<evidence type="ECO:0000313" key="2">
    <source>
        <dbReference type="Proteomes" id="UP001159363"/>
    </source>
</evidence>
<keyword evidence="2" id="KW-1185">Reference proteome</keyword>
<organism evidence="1 2">
    <name type="scientific">Dryococelus australis</name>
    <dbReference type="NCBI Taxonomy" id="614101"/>
    <lineage>
        <taxon>Eukaryota</taxon>
        <taxon>Metazoa</taxon>
        <taxon>Ecdysozoa</taxon>
        <taxon>Arthropoda</taxon>
        <taxon>Hexapoda</taxon>
        <taxon>Insecta</taxon>
        <taxon>Pterygota</taxon>
        <taxon>Neoptera</taxon>
        <taxon>Polyneoptera</taxon>
        <taxon>Phasmatodea</taxon>
        <taxon>Verophasmatodea</taxon>
        <taxon>Anareolatae</taxon>
        <taxon>Phasmatidae</taxon>
        <taxon>Eurycanthinae</taxon>
        <taxon>Dryococelus</taxon>
    </lineage>
</organism>
<name>A0ABQ9HIQ8_9NEOP</name>
<reference evidence="1 2" key="1">
    <citation type="submission" date="2023-02" db="EMBL/GenBank/DDBJ databases">
        <title>LHISI_Scaffold_Assembly.</title>
        <authorList>
            <person name="Stuart O.P."/>
            <person name="Cleave R."/>
            <person name="Magrath M.J.L."/>
            <person name="Mikheyev A.S."/>
        </authorList>
    </citation>
    <scope>NUCLEOTIDE SEQUENCE [LARGE SCALE GENOMIC DNA]</scope>
    <source>
        <strain evidence="1">Daus_M_001</strain>
        <tissue evidence="1">Leg muscle</tissue>
    </source>
</reference>
<dbReference type="Proteomes" id="UP001159363">
    <property type="component" value="Chromosome 4"/>
</dbReference>
<protein>
    <submittedName>
        <fullName evidence="1">Uncharacterized protein</fullName>
    </submittedName>
</protein>
<evidence type="ECO:0000313" key="1">
    <source>
        <dbReference type="EMBL" id="KAJ8884219.1"/>
    </source>
</evidence>
<accession>A0ABQ9HIQ8</accession>
<proteinExistence type="predicted"/>
<comment type="caution">
    <text evidence="1">The sequence shown here is derived from an EMBL/GenBank/DDBJ whole genome shotgun (WGS) entry which is preliminary data.</text>
</comment>
<gene>
    <name evidence="1" type="ORF">PR048_016076</name>
</gene>